<sequence length="93" mass="10181">MAMPTGAPIKLLKARTRWAVSVIEVKKVSLGWEVVRPSSFARRITVNTPMKITGPALHNPLMQTVDDPKGEIILGTMQNCANGFTPWGHLSDV</sequence>
<dbReference type="AlphaFoldDB" id="A0A376MP11"/>
<evidence type="ECO:0000313" key="1">
    <source>
        <dbReference type="EMBL" id="STG52198.1"/>
    </source>
</evidence>
<accession>A0A376MP11</accession>
<evidence type="ECO:0000313" key="2">
    <source>
        <dbReference type="Proteomes" id="UP000254817"/>
    </source>
</evidence>
<organism evidence="1 2">
    <name type="scientific">Escherichia coli</name>
    <dbReference type="NCBI Taxonomy" id="562"/>
    <lineage>
        <taxon>Bacteria</taxon>
        <taxon>Pseudomonadati</taxon>
        <taxon>Pseudomonadota</taxon>
        <taxon>Gammaproteobacteria</taxon>
        <taxon>Enterobacterales</taxon>
        <taxon>Enterobacteriaceae</taxon>
        <taxon>Escherichia</taxon>
    </lineage>
</organism>
<gene>
    <name evidence="1" type="ORF">NCTC11112_02693</name>
</gene>
<dbReference type="EMBL" id="UGAW01000001">
    <property type="protein sequence ID" value="STG52198.1"/>
    <property type="molecule type" value="Genomic_DNA"/>
</dbReference>
<dbReference type="Pfam" id="PF05787">
    <property type="entry name" value="PhoX"/>
    <property type="match status" value="1"/>
</dbReference>
<dbReference type="Proteomes" id="UP000254817">
    <property type="component" value="Unassembled WGS sequence"/>
</dbReference>
<reference evidence="1 2" key="1">
    <citation type="submission" date="2018-06" db="EMBL/GenBank/DDBJ databases">
        <authorList>
            <consortium name="Pathogen Informatics"/>
            <person name="Doyle S."/>
        </authorList>
    </citation>
    <scope>NUCLEOTIDE SEQUENCE [LARGE SCALE GENOMIC DNA]</scope>
    <source>
        <strain evidence="1 2">NCTC11112</strain>
    </source>
</reference>
<dbReference type="InterPro" id="IPR008557">
    <property type="entry name" value="PhoX"/>
</dbReference>
<protein>
    <submittedName>
        <fullName evidence="1">Putative monomeric alkaline phosphatase PhoX</fullName>
    </submittedName>
</protein>
<proteinExistence type="predicted"/>
<name>A0A376MP11_ECOLX</name>